<dbReference type="InterPro" id="IPR014340">
    <property type="entry name" value="LptA"/>
</dbReference>
<dbReference type="GO" id="GO:0030288">
    <property type="term" value="C:outer membrane-bounded periplasmic space"/>
    <property type="evidence" value="ECO:0007669"/>
    <property type="project" value="TreeGrafter"/>
</dbReference>
<evidence type="ECO:0000256" key="3">
    <source>
        <dbReference type="ARBA" id="ARBA00022764"/>
    </source>
</evidence>
<dbReference type="Gene3D" id="2.60.450.10">
    <property type="entry name" value="Lipopolysaccharide (LPS) transport protein A like domain"/>
    <property type="match status" value="1"/>
</dbReference>
<feature type="domain" description="Organic solvent tolerance-like N-terminal" evidence="5">
    <location>
        <begin position="33"/>
        <end position="147"/>
    </location>
</feature>
<dbReference type="InterPro" id="IPR052037">
    <property type="entry name" value="LPS_export_LptA"/>
</dbReference>
<evidence type="ECO:0000256" key="1">
    <source>
        <dbReference type="ARBA" id="ARBA00022448"/>
    </source>
</evidence>
<organism evidence="7 8">
    <name type="scientific">Legionella pneumophila</name>
    <dbReference type="NCBI Taxonomy" id="446"/>
    <lineage>
        <taxon>Bacteria</taxon>
        <taxon>Pseudomonadati</taxon>
        <taxon>Pseudomonadota</taxon>
        <taxon>Gammaproteobacteria</taxon>
        <taxon>Legionellales</taxon>
        <taxon>Legionellaceae</taxon>
        <taxon>Legionella</taxon>
    </lineage>
</organism>
<dbReference type="PANTHER" id="PTHR36504:SF1">
    <property type="entry name" value="LIPOPOLYSACCHARIDE EXPORT SYSTEM PROTEIN LPTA"/>
    <property type="match status" value="1"/>
</dbReference>
<gene>
    <name evidence="7" type="primary">lptA</name>
    <name evidence="7" type="ORF">NCTC12000_00993</name>
    <name evidence="6" type="ORF">O6C86_03845</name>
</gene>
<dbReference type="Pfam" id="PF03968">
    <property type="entry name" value="LptD_N"/>
    <property type="match status" value="1"/>
</dbReference>
<dbReference type="GO" id="GO:0001530">
    <property type="term" value="F:lipopolysaccharide binding"/>
    <property type="evidence" value="ECO:0007669"/>
    <property type="project" value="InterPro"/>
</dbReference>
<dbReference type="GO" id="GO:0015920">
    <property type="term" value="P:lipopolysaccharide transport"/>
    <property type="evidence" value="ECO:0007669"/>
    <property type="project" value="InterPro"/>
</dbReference>
<reference evidence="7 8" key="1">
    <citation type="submission" date="2018-06" db="EMBL/GenBank/DDBJ databases">
        <authorList>
            <consortium name="Pathogen Informatics"/>
            <person name="Doyle S."/>
        </authorList>
    </citation>
    <scope>NUCLEOTIDE SEQUENCE [LARGE SCALE GENOMIC DNA]</scope>
    <source>
        <strain evidence="7 8">NCTC12000</strain>
    </source>
</reference>
<dbReference type="RefSeq" id="WP_027219648.1">
    <property type="nucleotide sequence ID" value="NZ_BAZA01000172.1"/>
</dbReference>
<dbReference type="NCBIfam" id="TIGR03002">
    <property type="entry name" value="outer_YhbN_LptA"/>
    <property type="match status" value="1"/>
</dbReference>
<evidence type="ECO:0000313" key="7">
    <source>
        <dbReference type="EMBL" id="STX79006.1"/>
    </source>
</evidence>
<evidence type="ECO:0000259" key="5">
    <source>
        <dbReference type="Pfam" id="PF03968"/>
    </source>
</evidence>
<feature type="chain" id="PRO_5016978974" evidence="4">
    <location>
        <begin position="24"/>
        <end position="169"/>
    </location>
</feature>
<dbReference type="Proteomes" id="UP001071279">
    <property type="component" value="Unassembled WGS sequence"/>
</dbReference>
<feature type="signal peptide" evidence="4">
    <location>
        <begin position="1"/>
        <end position="23"/>
    </location>
</feature>
<dbReference type="AlphaFoldDB" id="A0A378K2H2"/>
<reference evidence="6" key="2">
    <citation type="submission" date="2022-12" db="EMBL/GenBank/DDBJ databases">
        <title>Comparative genomics of Legionella pneumophila isolates from the West Bank and Germany support molecular epidemiology of Legionnaires disease.</title>
        <authorList>
            <person name="Zayed A.R."/>
            <person name="Bitar D.M."/>
            <person name="Steinert M."/>
            <person name="Lueck C."/>
            <person name="Brettar I."/>
            <person name="Hoefle M.G."/>
            <person name="Bunk B."/>
        </authorList>
    </citation>
    <scope>NUCLEOTIDE SEQUENCE</scope>
    <source>
        <strain evidence="6">H23</strain>
    </source>
</reference>
<dbReference type="EMBL" id="JAPXIC010000017">
    <property type="protein sequence ID" value="MCZ4718347.1"/>
    <property type="molecule type" value="Genomic_DNA"/>
</dbReference>
<dbReference type="GO" id="GO:0017089">
    <property type="term" value="F:glycolipid transfer activity"/>
    <property type="evidence" value="ECO:0007669"/>
    <property type="project" value="TreeGrafter"/>
</dbReference>
<sequence length="169" mass="18829">MTQLKVKYIILLLLMLCSISGNALPFDKEKMVQVVSDSADLNQKNHQGVYIGNVEFVQGSTNLRAEKAITQGDAKNQLTLAIAKGSKGKQAHYWTTTAPDKPPFHAYADTIKYYPLKHLIELIGNARIEQGPNSLSAAKISYDTQEQHVLSHSDEKTRTTIIIYPEKKS</sequence>
<evidence type="ECO:0000313" key="6">
    <source>
        <dbReference type="EMBL" id="MCZ4718347.1"/>
    </source>
</evidence>
<keyword evidence="1" id="KW-0813">Transport</keyword>
<dbReference type="InterPro" id="IPR005653">
    <property type="entry name" value="OstA-like_N"/>
</dbReference>
<dbReference type="EMBL" id="UGOL01000001">
    <property type="protein sequence ID" value="STX79006.1"/>
    <property type="molecule type" value="Genomic_DNA"/>
</dbReference>
<protein>
    <submittedName>
        <fullName evidence="7">Lipopolysaccharide export system protein LptA</fullName>
    </submittedName>
    <submittedName>
        <fullName evidence="6">Lipopolysaccharide transport periplasmic protein LptA</fullName>
    </submittedName>
</protein>
<evidence type="ECO:0000256" key="2">
    <source>
        <dbReference type="ARBA" id="ARBA00022729"/>
    </source>
</evidence>
<proteinExistence type="predicted"/>
<dbReference type="PANTHER" id="PTHR36504">
    <property type="entry name" value="LIPOPOLYSACCHARIDE EXPORT SYSTEM PROTEIN LPTA"/>
    <property type="match status" value="1"/>
</dbReference>
<keyword evidence="3" id="KW-0574">Periplasm</keyword>
<accession>A0A378K2H2</accession>
<keyword evidence="2 4" id="KW-0732">Signal</keyword>
<evidence type="ECO:0000313" key="8">
    <source>
        <dbReference type="Proteomes" id="UP000254631"/>
    </source>
</evidence>
<dbReference type="Proteomes" id="UP000254631">
    <property type="component" value="Unassembled WGS sequence"/>
</dbReference>
<evidence type="ECO:0000256" key="4">
    <source>
        <dbReference type="SAM" id="SignalP"/>
    </source>
</evidence>
<name>A0A378K2H2_LEGPN</name>
<dbReference type="GO" id="GO:0009279">
    <property type="term" value="C:cell outer membrane"/>
    <property type="evidence" value="ECO:0007669"/>
    <property type="project" value="TreeGrafter"/>
</dbReference>